<keyword evidence="7" id="KW-0243">Dynein</keyword>
<keyword evidence="9" id="KW-0969">Cilium</keyword>
<evidence type="ECO:0000256" key="3">
    <source>
        <dbReference type="ARBA" id="ARBA00022490"/>
    </source>
</evidence>
<dbReference type="GO" id="GO:0030286">
    <property type="term" value="C:dynein complex"/>
    <property type="evidence" value="ECO:0007669"/>
    <property type="project" value="UniProtKB-KW"/>
</dbReference>
<evidence type="ECO:0000313" key="13">
    <source>
        <dbReference type="Proteomes" id="UP000515154"/>
    </source>
</evidence>
<dbReference type="GO" id="GO:0005930">
    <property type="term" value="C:axoneme"/>
    <property type="evidence" value="ECO:0007669"/>
    <property type="project" value="UniProtKB-SubCell"/>
</dbReference>
<evidence type="ECO:0000256" key="9">
    <source>
        <dbReference type="ARBA" id="ARBA00023069"/>
    </source>
</evidence>
<keyword evidence="5" id="KW-0547">Nucleotide-binding</keyword>
<evidence type="ECO:0000256" key="11">
    <source>
        <dbReference type="ARBA" id="ARBA00023212"/>
    </source>
</evidence>
<gene>
    <name evidence="14" type="primary">LOC118761953</name>
</gene>
<evidence type="ECO:0000313" key="14">
    <source>
        <dbReference type="RefSeq" id="XP_036356050.1"/>
    </source>
</evidence>
<evidence type="ECO:0000256" key="6">
    <source>
        <dbReference type="ARBA" id="ARBA00022840"/>
    </source>
</evidence>
<name>A0A7E6EM63_9MOLL</name>
<dbReference type="PANTHER" id="PTHR22878">
    <property type="entry name" value="DYNEIN HEAVY CHAIN 6, AXONEMAL-LIKE-RELATED"/>
    <property type="match status" value="1"/>
</dbReference>
<dbReference type="RefSeq" id="XP_036356050.1">
    <property type="nucleotide sequence ID" value="XM_036500157.1"/>
</dbReference>
<evidence type="ECO:0000256" key="7">
    <source>
        <dbReference type="ARBA" id="ARBA00023017"/>
    </source>
</evidence>
<dbReference type="KEGG" id="osn:118761953"/>
<evidence type="ECO:0000256" key="2">
    <source>
        <dbReference type="ARBA" id="ARBA00008887"/>
    </source>
</evidence>
<keyword evidence="10" id="KW-0505">Motor protein</keyword>
<keyword evidence="13" id="KW-1185">Reference proteome</keyword>
<dbReference type="GO" id="GO:0005874">
    <property type="term" value="C:microtubule"/>
    <property type="evidence" value="ECO:0007669"/>
    <property type="project" value="UniProtKB-KW"/>
</dbReference>
<keyword evidence="11" id="KW-0206">Cytoskeleton</keyword>
<evidence type="ECO:0000256" key="12">
    <source>
        <dbReference type="ARBA" id="ARBA00023273"/>
    </source>
</evidence>
<sequence length="220" mass="25208">MTEINLRQSSTESSSFCTTQKEMSSIILNSSLLSTNPKLFNFLTQAKFSQISSRLTQTEITEKEITRARDVYISVAERGAILYFVIADMAKVDPMYQFSLQYFKQIFSQSILDCVESGDTRLDCLVQAISIDAYLHVSRYFLFFKVRGLFEKHKLVFSFLLCVEIMLARNDLTSHELDLFIRGDIESIISEDLANCFAQTRAYVTSGDSKVYFILDGRYS</sequence>
<comment type="similarity">
    <text evidence="2">Belongs to the dynein heavy chain family.</text>
</comment>
<evidence type="ECO:0000256" key="5">
    <source>
        <dbReference type="ARBA" id="ARBA00022741"/>
    </source>
</evidence>
<dbReference type="FunFam" id="1.10.8.1220:FF:000001">
    <property type="entry name" value="Dynein axonemal heavy chain 5"/>
    <property type="match status" value="1"/>
</dbReference>
<comment type="subcellular location">
    <subcellularLocation>
        <location evidence="1">Cytoplasm</location>
        <location evidence="1">Cytoskeleton</location>
        <location evidence="1">Cilium axoneme</location>
    </subcellularLocation>
</comment>
<dbReference type="AlphaFoldDB" id="A0A7E6EM63"/>
<keyword evidence="3" id="KW-0963">Cytoplasm</keyword>
<dbReference type="Proteomes" id="UP000515154">
    <property type="component" value="Unplaced"/>
</dbReference>
<evidence type="ECO:0000256" key="1">
    <source>
        <dbReference type="ARBA" id="ARBA00004430"/>
    </source>
</evidence>
<dbReference type="GO" id="GO:0051959">
    <property type="term" value="F:dynein light intermediate chain binding"/>
    <property type="evidence" value="ECO:0007669"/>
    <property type="project" value="InterPro"/>
</dbReference>
<dbReference type="GO" id="GO:0005524">
    <property type="term" value="F:ATP binding"/>
    <property type="evidence" value="ECO:0007669"/>
    <property type="project" value="UniProtKB-KW"/>
</dbReference>
<dbReference type="Gene3D" id="1.10.8.1220">
    <property type="match status" value="1"/>
</dbReference>
<dbReference type="GO" id="GO:0045505">
    <property type="term" value="F:dynein intermediate chain binding"/>
    <property type="evidence" value="ECO:0007669"/>
    <property type="project" value="InterPro"/>
</dbReference>
<keyword evidence="4" id="KW-0493">Microtubule</keyword>
<reference evidence="14" key="1">
    <citation type="submission" date="2025-08" db="UniProtKB">
        <authorList>
            <consortium name="RefSeq"/>
        </authorList>
    </citation>
    <scope>IDENTIFICATION</scope>
</reference>
<keyword evidence="8" id="KW-0175">Coiled coil</keyword>
<keyword evidence="12" id="KW-0966">Cell projection</keyword>
<evidence type="ECO:0000256" key="10">
    <source>
        <dbReference type="ARBA" id="ARBA00023175"/>
    </source>
</evidence>
<evidence type="ECO:0000256" key="4">
    <source>
        <dbReference type="ARBA" id="ARBA00022701"/>
    </source>
</evidence>
<protein>
    <submittedName>
        <fullName evidence="14">Dynein heavy chain 6, axonemal-like</fullName>
    </submittedName>
</protein>
<evidence type="ECO:0000256" key="8">
    <source>
        <dbReference type="ARBA" id="ARBA00023054"/>
    </source>
</evidence>
<accession>A0A7E6EM63</accession>
<keyword evidence="6" id="KW-0067">ATP-binding</keyword>
<dbReference type="InterPro" id="IPR026983">
    <property type="entry name" value="DHC"/>
</dbReference>
<dbReference type="GO" id="GO:0007018">
    <property type="term" value="P:microtubule-based movement"/>
    <property type="evidence" value="ECO:0007669"/>
    <property type="project" value="InterPro"/>
</dbReference>
<proteinExistence type="inferred from homology"/>
<organism evidence="13 14">
    <name type="scientific">Octopus sinensis</name>
    <name type="common">East Asian common octopus</name>
    <dbReference type="NCBI Taxonomy" id="2607531"/>
    <lineage>
        <taxon>Eukaryota</taxon>
        <taxon>Metazoa</taxon>
        <taxon>Spiralia</taxon>
        <taxon>Lophotrochozoa</taxon>
        <taxon>Mollusca</taxon>
        <taxon>Cephalopoda</taxon>
        <taxon>Coleoidea</taxon>
        <taxon>Octopodiformes</taxon>
        <taxon>Octopoda</taxon>
        <taxon>Incirrata</taxon>
        <taxon>Octopodidae</taxon>
        <taxon>Octopus</taxon>
    </lineage>
</organism>